<comment type="caution">
    <text evidence="2">The sequence shown here is derived from an EMBL/GenBank/DDBJ whole genome shotgun (WGS) entry which is preliminary data.</text>
</comment>
<dbReference type="PANTHER" id="PTHR15160">
    <property type="entry name" value="VON HIPPEL-LINDAU PROTEIN"/>
    <property type="match status" value="1"/>
</dbReference>
<feature type="domain" description="BFN" evidence="1">
    <location>
        <begin position="1"/>
        <end position="133"/>
    </location>
</feature>
<reference evidence="2 3" key="1">
    <citation type="journal article" date="2016" name="Nat. Commun.">
        <title>Thousands of microbial genomes shed light on interconnected biogeochemical processes in an aquifer system.</title>
        <authorList>
            <person name="Anantharaman K."/>
            <person name="Brown C.T."/>
            <person name="Hug L.A."/>
            <person name="Sharon I."/>
            <person name="Castelle C.J."/>
            <person name="Probst A.J."/>
            <person name="Thomas B.C."/>
            <person name="Singh A."/>
            <person name="Wilkins M.J."/>
            <person name="Karaoz U."/>
            <person name="Brodie E.L."/>
            <person name="Williams K.H."/>
            <person name="Hubbard S.S."/>
            <person name="Banfield J.F."/>
        </authorList>
    </citation>
    <scope>NUCLEOTIDE SEQUENCE [LARGE SCALE GENOMIC DNA]</scope>
</reference>
<accession>A0A1G1KWC0</accession>
<evidence type="ECO:0000313" key="3">
    <source>
        <dbReference type="Proteomes" id="UP000178187"/>
    </source>
</evidence>
<proteinExistence type="predicted"/>
<name>A0A1G1KWC0_9BACT</name>
<dbReference type="EMBL" id="MHFR01000043">
    <property type="protein sequence ID" value="OGW97223.1"/>
    <property type="molecule type" value="Genomic_DNA"/>
</dbReference>
<dbReference type="Pfam" id="PF02577">
    <property type="entry name" value="BFN_dom"/>
    <property type="match status" value="1"/>
</dbReference>
<dbReference type="PANTHER" id="PTHR15160:SF1">
    <property type="entry name" value="VON HIPPEL-LINDAU DISEASE TUMOR SUPPRESSOR"/>
    <property type="match status" value="1"/>
</dbReference>
<dbReference type="Gene3D" id="3.10.690.10">
    <property type="entry name" value="Bifunctional nuclease domain"/>
    <property type="match status" value="1"/>
</dbReference>
<dbReference type="Proteomes" id="UP000178187">
    <property type="component" value="Unassembled WGS sequence"/>
</dbReference>
<protein>
    <recommendedName>
        <fullName evidence="1">BFN domain-containing protein</fullName>
    </recommendedName>
</protein>
<gene>
    <name evidence="2" type="ORF">A3G33_08595</name>
</gene>
<dbReference type="InterPro" id="IPR003729">
    <property type="entry name" value="Bi_nuclease_dom"/>
</dbReference>
<dbReference type="PROSITE" id="PS51658">
    <property type="entry name" value="BFN"/>
    <property type="match status" value="1"/>
</dbReference>
<dbReference type="GO" id="GO:0004518">
    <property type="term" value="F:nuclease activity"/>
    <property type="evidence" value="ECO:0007669"/>
    <property type="project" value="InterPro"/>
</dbReference>
<dbReference type="AlphaFoldDB" id="A0A1G1KWC0"/>
<dbReference type="SUPFAM" id="SSF103256">
    <property type="entry name" value="Hypothetical protein TM0160"/>
    <property type="match status" value="1"/>
</dbReference>
<evidence type="ECO:0000259" key="1">
    <source>
        <dbReference type="PROSITE" id="PS51658"/>
    </source>
</evidence>
<sequence>MIELILSRIKIDEKRSEQVIVLKEKKGTRMLPVVIGIAEVNAIKLKLSGINPPRPLTHDLLLNTVKDLGARLKHVVIDKLENNTFFAKLVIARNGKEEIQVDARPSDSIAIALRADVPIFVEEVVLDQASISDE</sequence>
<evidence type="ECO:0000313" key="2">
    <source>
        <dbReference type="EMBL" id="OGW97223.1"/>
    </source>
</evidence>
<dbReference type="InterPro" id="IPR036104">
    <property type="entry name" value="BFN_sf"/>
</dbReference>
<organism evidence="2 3">
    <name type="scientific">Candidatus Danuiimicrobium aquiferis</name>
    <dbReference type="NCBI Taxonomy" id="1801832"/>
    <lineage>
        <taxon>Bacteria</taxon>
        <taxon>Pseudomonadati</taxon>
        <taxon>Candidatus Omnitrophota</taxon>
        <taxon>Candidatus Danuiimicrobium</taxon>
    </lineage>
</organism>